<feature type="compositionally biased region" description="Low complexity" evidence="10">
    <location>
        <begin position="1135"/>
        <end position="1164"/>
    </location>
</feature>
<keyword evidence="13" id="KW-1185">Reference proteome</keyword>
<comment type="cofactor">
    <cofactor evidence="1">
        <name>L-ascorbate</name>
        <dbReference type="ChEBI" id="CHEBI:38290"/>
    </cofactor>
</comment>
<dbReference type="PROSITE" id="PS51471">
    <property type="entry name" value="FE2OG_OXY"/>
    <property type="match status" value="1"/>
</dbReference>
<name>F0XZS9_AURAN</name>
<evidence type="ECO:0000256" key="6">
    <source>
        <dbReference type="ARBA" id="ARBA00023002"/>
    </source>
</evidence>
<dbReference type="EMBL" id="GL833122">
    <property type="protein sequence ID" value="EGB11562.1"/>
    <property type="molecule type" value="Genomic_DNA"/>
</dbReference>
<evidence type="ECO:0000256" key="8">
    <source>
        <dbReference type="ARBA" id="ARBA00047444"/>
    </source>
</evidence>
<organism evidence="13">
    <name type="scientific">Aureococcus anophagefferens</name>
    <name type="common">Harmful bloom alga</name>
    <dbReference type="NCBI Taxonomy" id="44056"/>
    <lineage>
        <taxon>Eukaryota</taxon>
        <taxon>Sar</taxon>
        <taxon>Stramenopiles</taxon>
        <taxon>Ochrophyta</taxon>
        <taxon>Pelagophyceae</taxon>
        <taxon>Pelagomonadales</taxon>
        <taxon>Pelagomonadaceae</taxon>
        <taxon>Aureococcus</taxon>
    </lineage>
</organism>
<evidence type="ECO:0000313" key="13">
    <source>
        <dbReference type="Proteomes" id="UP000002729"/>
    </source>
</evidence>
<feature type="compositionally biased region" description="Pro residues" evidence="10">
    <location>
        <begin position="2240"/>
        <end position="2259"/>
    </location>
</feature>
<feature type="compositionally biased region" description="Basic and acidic residues" evidence="10">
    <location>
        <begin position="843"/>
        <end position="855"/>
    </location>
</feature>
<protein>
    <recommendedName>
        <fullName evidence="11">Fe2OG dioxygenase domain-containing protein</fullName>
    </recommendedName>
</protein>
<feature type="domain" description="Fe2OG dioxygenase" evidence="11">
    <location>
        <begin position="134"/>
        <end position="239"/>
    </location>
</feature>
<dbReference type="KEGG" id="aaf:AURANDRAFT_70913"/>
<feature type="compositionally biased region" description="Low complexity" evidence="10">
    <location>
        <begin position="2203"/>
        <end position="2239"/>
    </location>
</feature>
<feature type="region of interest" description="Disordered" evidence="10">
    <location>
        <begin position="2172"/>
        <end position="2284"/>
    </location>
</feature>
<dbReference type="InterPro" id="IPR019601">
    <property type="entry name" value="Oxoglutarate/Fe-dep_Oase_C"/>
</dbReference>
<dbReference type="GO" id="GO:0031418">
    <property type="term" value="F:L-ascorbic acid binding"/>
    <property type="evidence" value="ECO:0007669"/>
    <property type="project" value="UniProtKB-KW"/>
</dbReference>
<feature type="compositionally biased region" description="Acidic residues" evidence="10">
    <location>
        <begin position="1186"/>
        <end position="1196"/>
    </location>
</feature>
<keyword evidence="3" id="KW-0479">Metal-binding</keyword>
<dbReference type="InterPro" id="IPR005123">
    <property type="entry name" value="Oxoglu/Fe-dep_dioxygenase_dom"/>
</dbReference>
<comment type="similarity">
    <text evidence="2">Belongs to the TPA1 family.</text>
</comment>
<dbReference type="SMART" id="SM00702">
    <property type="entry name" value="P4Hc"/>
    <property type="match status" value="1"/>
</dbReference>
<dbReference type="InterPro" id="IPR043044">
    <property type="entry name" value="TPA1/Ofd1_C"/>
</dbReference>
<comment type="catalytic activity">
    <reaction evidence="8">
        <text>[ribosomal protein uS12]-L-proline + 2-oxoglutarate + O2 = [ribosomal protein uS12]-(3S)-3-hydroxy-L-proline + succinate + CO2</text>
        <dbReference type="Rhea" id="RHEA:54156"/>
        <dbReference type="Rhea" id="RHEA-COMP:13816"/>
        <dbReference type="Rhea" id="RHEA-COMP:13818"/>
        <dbReference type="ChEBI" id="CHEBI:15379"/>
        <dbReference type="ChEBI" id="CHEBI:16526"/>
        <dbReference type="ChEBI" id="CHEBI:16810"/>
        <dbReference type="ChEBI" id="CHEBI:30031"/>
        <dbReference type="ChEBI" id="CHEBI:50342"/>
        <dbReference type="ChEBI" id="CHEBI:85428"/>
    </reaction>
</comment>
<evidence type="ECO:0000256" key="7">
    <source>
        <dbReference type="ARBA" id="ARBA00023004"/>
    </source>
</evidence>
<dbReference type="Gene3D" id="2.60.120.620">
    <property type="entry name" value="q2cbj1_9rhob like domain"/>
    <property type="match status" value="1"/>
</dbReference>
<evidence type="ECO:0000256" key="1">
    <source>
        <dbReference type="ARBA" id="ARBA00001961"/>
    </source>
</evidence>
<feature type="region of interest" description="Disordered" evidence="10">
    <location>
        <begin position="834"/>
        <end position="876"/>
    </location>
</feature>
<feature type="region of interest" description="Disordered" evidence="10">
    <location>
        <begin position="689"/>
        <end position="721"/>
    </location>
</feature>
<reference evidence="12 13" key="1">
    <citation type="journal article" date="2011" name="Proc. Natl. Acad. Sci. U.S.A.">
        <title>Niche of harmful alga Aureococcus anophagefferens revealed through ecogenomics.</title>
        <authorList>
            <person name="Gobler C.J."/>
            <person name="Berry D.L."/>
            <person name="Dyhrman S.T."/>
            <person name="Wilhelm S.W."/>
            <person name="Salamov A."/>
            <person name="Lobanov A.V."/>
            <person name="Zhang Y."/>
            <person name="Collier J.L."/>
            <person name="Wurch L.L."/>
            <person name="Kustka A.B."/>
            <person name="Dill B.D."/>
            <person name="Shah M."/>
            <person name="VerBerkmoes N.C."/>
            <person name="Kuo A."/>
            <person name="Terry A."/>
            <person name="Pangilinan J."/>
            <person name="Lindquist E.A."/>
            <person name="Lucas S."/>
            <person name="Paulsen I.T."/>
            <person name="Hattenrath-Lehmann T.K."/>
            <person name="Talmage S.C."/>
            <person name="Walker E.A."/>
            <person name="Koch F."/>
            <person name="Burson A.M."/>
            <person name="Marcoval M.A."/>
            <person name="Tang Y.Z."/>
            <person name="Lecleir G.R."/>
            <person name="Coyne K.J."/>
            <person name="Berg G.M."/>
            <person name="Bertrand E.M."/>
            <person name="Saito M.A."/>
            <person name="Gladyshev V.N."/>
            <person name="Grigoriev I.V."/>
        </authorList>
    </citation>
    <scope>NUCLEOTIDE SEQUENCE [LARGE SCALE GENOMIC DNA]</scope>
    <source>
        <strain evidence="13">CCMP 1984</strain>
    </source>
</reference>
<evidence type="ECO:0000256" key="4">
    <source>
        <dbReference type="ARBA" id="ARBA00022896"/>
    </source>
</evidence>
<evidence type="ECO:0000256" key="9">
    <source>
        <dbReference type="SAM" id="Coils"/>
    </source>
</evidence>
<feature type="coiled-coil region" evidence="9">
    <location>
        <begin position="2035"/>
        <end position="2062"/>
    </location>
</feature>
<accession>F0XZS9</accession>
<feature type="region of interest" description="Disordered" evidence="10">
    <location>
        <begin position="1115"/>
        <end position="1208"/>
    </location>
</feature>
<evidence type="ECO:0000259" key="11">
    <source>
        <dbReference type="PROSITE" id="PS51471"/>
    </source>
</evidence>
<feature type="compositionally biased region" description="Acidic residues" evidence="10">
    <location>
        <begin position="523"/>
        <end position="532"/>
    </location>
</feature>
<feature type="compositionally biased region" description="Basic and acidic residues" evidence="10">
    <location>
        <begin position="701"/>
        <end position="712"/>
    </location>
</feature>
<dbReference type="InterPro" id="IPR006620">
    <property type="entry name" value="Pro_4_hyd_alph"/>
</dbReference>
<keyword evidence="4" id="KW-0847">Vitamin C</keyword>
<dbReference type="PANTHER" id="PTHR12117:SF0">
    <property type="entry name" value="PROLYL 3-HYDROXYLASE OGFOD1"/>
    <property type="match status" value="1"/>
</dbReference>
<feature type="compositionally biased region" description="Pro residues" evidence="10">
    <location>
        <begin position="1119"/>
        <end position="1134"/>
    </location>
</feature>
<keyword evidence="7" id="KW-0408">Iron</keyword>
<feature type="compositionally biased region" description="Basic residues" evidence="10">
    <location>
        <begin position="2189"/>
        <end position="2202"/>
    </location>
</feature>
<dbReference type="GeneID" id="20227984"/>
<feature type="coiled-coil region" evidence="9">
    <location>
        <begin position="1405"/>
        <end position="1432"/>
    </location>
</feature>
<keyword evidence="6" id="KW-0560">Oxidoreductase</keyword>
<dbReference type="Proteomes" id="UP000002729">
    <property type="component" value="Unassembled WGS sequence"/>
</dbReference>
<dbReference type="InterPro" id="IPR051842">
    <property type="entry name" value="uS12_prolyl_hydroxylase"/>
</dbReference>
<feature type="region of interest" description="Disordered" evidence="10">
    <location>
        <begin position="515"/>
        <end position="534"/>
    </location>
</feature>
<dbReference type="InterPro" id="IPR039558">
    <property type="entry name" value="TPA1/OFD1_N"/>
</dbReference>
<dbReference type="RefSeq" id="XP_009033918.1">
    <property type="nucleotide sequence ID" value="XM_009035670.1"/>
</dbReference>
<dbReference type="PANTHER" id="PTHR12117">
    <property type="entry name" value="HISTONE ACETYLTRANSFERASE COMPLEX"/>
    <property type="match status" value="1"/>
</dbReference>
<dbReference type="Gene3D" id="3.60.130.20">
    <property type="entry name" value="Oxoglutarate/iron-dependent oxygenase, C-terminal degradation domain"/>
    <property type="match status" value="1"/>
</dbReference>
<evidence type="ECO:0000313" key="12">
    <source>
        <dbReference type="EMBL" id="EGB11562.1"/>
    </source>
</evidence>
<dbReference type="GO" id="GO:0005506">
    <property type="term" value="F:iron ion binding"/>
    <property type="evidence" value="ECO:0007669"/>
    <property type="project" value="InterPro"/>
</dbReference>
<gene>
    <name evidence="12" type="ORF">AURANDRAFT_70913</name>
</gene>
<sequence length="2343" mass="254039">MSSYAADGEPVGKKTKTSGGGVLDPALFGDARCAALRRTYEAATPFPHVVVENLGLEAPMERARLEAIGELKADYKETDLFKVYQVPQDLGTIERTAPELAAKAPALLRLRDALYSAETKRLVERVTGCGPIGDAVDCSANVYARGGHLLCHDDVIGDRLVSYVLYLTEPEGWSADDGGSFEFYALGADGEPEAAPCARVAPAWNSLMLFRVEPSASFHSVQEVYGDKPRLTISGWYHARDGRDGAASRASLAELTRPAAPRTFARFAGDDDGDDDALSDADLDALRAWLGGFVREDVAAALAAAGAVADAADGFDGRGPQPDDAAGVGGGWALRGPPHKRRHLELAGAGADGSPAALLARVRADASGAPFRRLVRELVGVRPVGQDVAARRFRPGCDYTVAHGATGCDEPRLDLTFCFLSHADPAAFDADVWACGDYGGFETYVEADGGGDRADVYEGDAGEGRDDGGDLLSVEAAHNTLSVVLRDPGTLRFVKYLSVEAPGSRWDLEMVCELHPDDHPDPDAGDDESEDDSVYRGRGLTFGVAARPHMTRWLSPAPTVMYSSVRPLSSNLRIDDGCGENVGFEVVGFEDGECVGWSAPIVIQDDDEANQPAKRAAEVIVIDDADDDPAAKRRRTADDDDASLALARELQSQDDARAREPLPARGGAACAVCLCDVLIDLCQAMAKDKASTRKPRRRNARARDDGGTRRATEATPPVRASKRLSVQVSAAASAFLVNFRVRMDAIASIFVNYHEERQEFVAKTEAADLIEQNVAEMMGVVYRGASPRMLDSTADVLAAAVLRDRSASRRSRARVLRGGGGVWRARARASDCTDTSFAPAGTEWKDDASAEDEGRSRKHLSARGAATPPDGFGATSIPRRSRLARRVASFHWGNLPLLIQFVVLPRKMGTGRDSLESDENVVTCFIDAAATLKRARKQGLLRPVAPRPLNARVARRRRRFRTTSIAVARAGPPVTGRSSFRDPSGSIPDDLDPVARRLQFDFVLMLCRRLGVKDVFLFATEAGAPAWLTLGFEHVGSSASLIHLRFDLLFKRDRGVLARSARGPETSAVQERVAEYGEKQVVRLAKEAANAAAEAEAENDDDVPAAAADVPEHDLLAAPSPPRASSPPAPPAAPSPSALADASSSPPREAAAAPTSPEAAEPLEAAPPAPAPRRCAAASKKRVVDDADADDEDEAWEPGRPSMMDLDDDEQEQAAKAKRKLKRRRLQRLFPNLDFRLSWSVRFNVVVQTIDAIALDSNLELTRVDMEVRRSTVGVYEDSLACQLLGQTYYVHPDKTIKITVDLVVTSEVIGAFPRTAPGRAEVQIKELGFHFIDPLAPIAEKEIVPRVRVFIPYLGIEGWISITLDDGHLIVELKYLQAMHVKNRMLKKCCYTLYLLELADRLRAESSRETLKTARKNVVEAEGEYQLALSNYRQMELWCFFKLDMALLARPTLAGVIRKFANAIARKAAEARGETFVPTPYDETAVDAVVVTAVSAPAGPPLKALEGMGKKELGAELDGAGVPSKGRAVKNTAIEILRDLVRRLRAGEPAASLKATLVADGAKKVKFDYCKKGNANGTDYLIERFRGLAETDPLRLEFDELARRDVAAAAADELPVDRLQRVPDPGLVNLPTIWPRMRFPVRVATLGLERPRLFPASRYAQPECGVRYPYGSKLGLFKGRVGGGARCMCYRVIRDAKRRIANHLPRAEDDQCPAYYGVDYRESRGARTCQFTVHEGTKTLAQKSAPADPRFEAFGSGGGGNTRGNVLSHPTAVAVYRRDLGVHAPPRALTAPRSERLERKNRIAGGAAAASGPVVDEALRSLENAFSEFMPERFYGIRGHETAYSCPEGKFQALASIPGARGGGNRDDAITFGLYDSKVEAAAHFNIGTTVIGQIVGERLRWLNDPMDPGATAASQIAAVKASCSGVSHRRLRDVARVVVARIEEVNVARAEAEKPLPPLHVAGTSRRRGLERYKADFALQLKDLAYVEAADEAYLRDQAAALAPPEPMPDGSRPPIDAHSRRVARAGLANTFERMIERRRDRAAREREEAQARRRTAASTAAVANFYRDPCGLLEPRALAPPGQPRRVAKLYVVPNCELVTPPPPPIYHVTENGERLLVLYATRVQRPLIPAIQQVHKQRAEFLSLFDESEVEMAAAMFDSRPEEIARPLLFESEEDAERRAEPAAPKRKRKSRKKKRKAAAAAAAAAAERGDEAAPAADGAAEPAAAPEAPAEAPAEAPPTAPPVEAPAEAPPPAAAPAKKKKKKRARRRGPAPPAEISEYERTRMRNIAAGNKKLYSLGLIHPPPEVVADPEHSWWSERARTRVFFVSRLRRALPQAQS</sequence>
<dbReference type="Pfam" id="PF10637">
    <property type="entry name" value="Ofd1_CTDD"/>
    <property type="match status" value="1"/>
</dbReference>
<evidence type="ECO:0000256" key="10">
    <source>
        <dbReference type="SAM" id="MobiDB-lite"/>
    </source>
</evidence>
<evidence type="ECO:0000256" key="5">
    <source>
        <dbReference type="ARBA" id="ARBA00022964"/>
    </source>
</evidence>
<evidence type="ECO:0000256" key="3">
    <source>
        <dbReference type="ARBA" id="ARBA00022723"/>
    </source>
</evidence>
<dbReference type="OrthoDB" id="430522at2759"/>
<dbReference type="InParanoid" id="F0XZS9"/>
<dbReference type="eggNOG" id="KOG3844">
    <property type="taxonomic scope" value="Eukaryota"/>
</dbReference>
<evidence type="ECO:0000256" key="2">
    <source>
        <dbReference type="ARBA" id="ARBA00007443"/>
    </source>
</evidence>
<keyword evidence="5" id="KW-0223">Dioxygenase</keyword>
<dbReference type="GO" id="GO:0031543">
    <property type="term" value="F:peptidyl-proline dioxygenase activity"/>
    <property type="evidence" value="ECO:0007669"/>
    <property type="project" value="UniProtKB-ARBA"/>
</dbReference>
<proteinExistence type="inferred from homology"/>
<keyword evidence="9" id="KW-0175">Coiled coil</keyword>
<feature type="compositionally biased region" description="Basic residues" evidence="10">
    <location>
        <begin position="2262"/>
        <end position="2274"/>
    </location>
</feature>
<dbReference type="Pfam" id="PF13661">
    <property type="entry name" value="2OG-FeII_Oxy_4"/>
    <property type="match status" value="1"/>
</dbReference>